<evidence type="ECO:0000259" key="3">
    <source>
        <dbReference type="PROSITE" id="PS50198"/>
    </source>
</evidence>
<sequence length="485" mass="55247">MLKIKNTITLLVVLFVGILNAQEEVIESAIEEGVESPTEEAKDVAVVPMISDSVNSFKRIKIDGVAAVVGDYLILESDIDKTLIDLRNQGVSADDVSRCSLLGKLMEDRLYAHQAVQDSILVADDEVNATSDAQIQQLVTRVGSMEKVLSFYKKTDEESFREELYKINKLRMLSERMQRKIVEEIEITPEEVRQFFNKIPKDQRPVFGSELEIAQIVKKPVAPEEEKQKVVDRLNRIREDILEKGSSFSIKAILNSEDPGSKQNGGYYKIDKQTGFVKEFKDVAFSLNVGEVSEPFETTFGYHIITVEKILGQEREIRHILMIPKVPQRALDASKQELDSIRNQIIEGKYTFAEAALNFSDQKETKFDGGQLRNPADYSARFELTNMDPTFYNQIRNLKDNEISQPILEDDAREGTSFKIMKITNRHDEHEADFSKDYLKIQELAKTQKQADAIAKWMAAHIDETYISVNETNVGCDFANNWIKK</sequence>
<dbReference type="PANTHER" id="PTHR47637">
    <property type="entry name" value="CHAPERONE SURA"/>
    <property type="match status" value="1"/>
</dbReference>
<dbReference type="PANTHER" id="PTHR47637:SF1">
    <property type="entry name" value="CHAPERONE SURA"/>
    <property type="match status" value="1"/>
</dbReference>
<feature type="domain" description="PpiC" evidence="3">
    <location>
        <begin position="312"/>
        <end position="407"/>
    </location>
</feature>
<dbReference type="eggNOG" id="COG0760">
    <property type="taxonomic scope" value="Bacteria"/>
</dbReference>
<dbReference type="STRING" id="688270.Celal_2438"/>
<keyword evidence="1" id="KW-0732">Signal</keyword>
<dbReference type="InterPro" id="IPR027304">
    <property type="entry name" value="Trigger_fact/SurA_dom_sf"/>
</dbReference>
<dbReference type="KEGG" id="cao:Celal_2438"/>
<organism evidence="4 5">
    <name type="scientific">Cellulophaga algicola (strain DSM 14237 / IC166 / ACAM 630)</name>
    <dbReference type="NCBI Taxonomy" id="688270"/>
    <lineage>
        <taxon>Bacteria</taxon>
        <taxon>Pseudomonadati</taxon>
        <taxon>Bacteroidota</taxon>
        <taxon>Flavobacteriia</taxon>
        <taxon>Flavobacteriales</taxon>
        <taxon>Flavobacteriaceae</taxon>
        <taxon>Cellulophaga</taxon>
    </lineage>
</organism>
<dbReference type="AlphaFoldDB" id="E6X8A1"/>
<reference evidence="4 5" key="1">
    <citation type="journal article" date="2010" name="Stand. Genomic Sci.">
        <title>Complete genome sequence of Cellulophaga algicola type strain (IC166).</title>
        <authorList>
            <person name="Abt B."/>
            <person name="Lu M."/>
            <person name="Misra M."/>
            <person name="Han C."/>
            <person name="Nolan M."/>
            <person name="Lucas S."/>
            <person name="Hammon N."/>
            <person name="Deshpande S."/>
            <person name="Cheng J.F."/>
            <person name="Tapia R."/>
            <person name="Goodwin L."/>
            <person name="Pitluck S."/>
            <person name="Liolios K."/>
            <person name="Pagani I."/>
            <person name="Ivanova N."/>
            <person name="Mavromatis K."/>
            <person name="Ovchinikova G."/>
            <person name="Pati A."/>
            <person name="Chen A."/>
            <person name="Palaniappan K."/>
            <person name="Land M."/>
            <person name="Hauser L."/>
            <person name="Chang Y.J."/>
            <person name="Jeffries C.D."/>
            <person name="Detter J.C."/>
            <person name="Brambilla E."/>
            <person name="Rohde M."/>
            <person name="Tindall B.J."/>
            <person name="Goker M."/>
            <person name="Woyke T."/>
            <person name="Bristow J."/>
            <person name="Eisen J.A."/>
            <person name="Markowitz V."/>
            <person name="Hugenholtz P."/>
            <person name="Kyrpides N.C."/>
            <person name="Klenk H.P."/>
            <person name="Lapidus A."/>
        </authorList>
    </citation>
    <scope>NUCLEOTIDE SEQUENCE [LARGE SCALE GENOMIC DNA]</scope>
    <source>
        <strain evidence="5">DSM 14237 / IC166 / ACAM 630</strain>
    </source>
</reference>
<dbReference type="GO" id="GO:0003755">
    <property type="term" value="F:peptidyl-prolyl cis-trans isomerase activity"/>
    <property type="evidence" value="ECO:0007669"/>
    <property type="project" value="UniProtKB-KW"/>
</dbReference>
<dbReference type="InterPro" id="IPR050280">
    <property type="entry name" value="OMP_Chaperone_SurA"/>
</dbReference>
<keyword evidence="2 4" id="KW-0413">Isomerase</keyword>
<dbReference type="SUPFAM" id="SSF109998">
    <property type="entry name" value="Triger factor/SurA peptide-binding domain-like"/>
    <property type="match status" value="1"/>
</dbReference>
<dbReference type="Pfam" id="PF00639">
    <property type="entry name" value="Rotamase"/>
    <property type="match status" value="2"/>
</dbReference>
<dbReference type="Gene3D" id="3.10.50.40">
    <property type="match status" value="2"/>
</dbReference>
<evidence type="ECO:0000313" key="5">
    <source>
        <dbReference type="Proteomes" id="UP000008634"/>
    </source>
</evidence>
<evidence type="ECO:0000256" key="2">
    <source>
        <dbReference type="PROSITE-ProRule" id="PRU00278"/>
    </source>
</evidence>
<dbReference type="RefSeq" id="WP_013551199.1">
    <property type="nucleotide sequence ID" value="NC_014934.1"/>
</dbReference>
<evidence type="ECO:0000256" key="1">
    <source>
        <dbReference type="ARBA" id="ARBA00022729"/>
    </source>
</evidence>
<accession>E6X8A1</accession>
<keyword evidence="2" id="KW-0697">Rotamase</keyword>
<evidence type="ECO:0000313" key="4">
    <source>
        <dbReference type="EMBL" id="ADV49727.1"/>
    </source>
</evidence>
<gene>
    <name evidence="4" type="ordered locus">Celal_2438</name>
</gene>
<dbReference type="HOGENOM" id="CLU_034646_13_0_10"/>
<dbReference type="SUPFAM" id="SSF54534">
    <property type="entry name" value="FKBP-like"/>
    <property type="match status" value="2"/>
</dbReference>
<proteinExistence type="predicted"/>
<dbReference type="InterPro" id="IPR000297">
    <property type="entry name" value="PPIase_PpiC"/>
</dbReference>
<dbReference type="InterPro" id="IPR046357">
    <property type="entry name" value="PPIase_dom_sf"/>
</dbReference>
<dbReference type="Proteomes" id="UP000008634">
    <property type="component" value="Chromosome"/>
</dbReference>
<name>E6X8A1_CELAD</name>
<protein>
    <submittedName>
        <fullName evidence="4">PpiC-type peptidyl-prolyl cis-trans isomerase</fullName>
    </submittedName>
</protein>
<keyword evidence="5" id="KW-1185">Reference proteome</keyword>
<dbReference type="PROSITE" id="PS50198">
    <property type="entry name" value="PPIC_PPIASE_2"/>
    <property type="match status" value="2"/>
</dbReference>
<dbReference type="EMBL" id="CP002453">
    <property type="protein sequence ID" value="ADV49727.1"/>
    <property type="molecule type" value="Genomic_DNA"/>
</dbReference>
<feature type="domain" description="PpiC" evidence="3">
    <location>
        <begin position="208"/>
        <end position="309"/>
    </location>
</feature>
<dbReference type="Gene3D" id="1.10.4030.10">
    <property type="entry name" value="Porin chaperone SurA, peptide-binding domain"/>
    <property type="match status" value="1"/>
</dbReference>